<keyword evidence="1" id="KW-0812">Transmembrane</keyword>
<feature type="transmembrane region" description="Helical" evidence="1">
    <location>
        <begin position="20"/>
        <end position="39"/>
    </location>
</feature>
<comment type="caution">
    <text evidence="2">The sequence shown here is derived from an EMBL/GenBank/DDBJ whole genome shotgun (WGS) entry which is preliminary data.</text>
</comment>
<name>A0A6B0YSW3_9CHLR</name>
<reference evidence="2" key="1">
    <citation type="submission" date="2019-09" db="EMBL/GenBank/DDBJ databases">
        <title>Characterisation of the sponge microbiome using genome-centric metagenomics.</title>
        <authorList>
            <person name="Engelberts J.P."/>
            <person name="Robbins S.J."/>
            <person name="De Goeij J.M."/>
            <person name="Aranda M."/>
            <person name="Bell S.C."/>
            <person name="Webster N.S."/>
        </authorList>
    </citation>
    <scope>NUCLEOTIDE SEQUENCE</scope>
    <source>
        <strain evidence="2">SB0664_bin_27</strain>
    </source>
</reference>
<organism evidence="2">
    <name type="scientific">Caldilineaceae bacterium SB0664_bin_27</name>
    <dbReference type="NCBI Taxonomy" id="2605260"/>
    <lineage>
        <taxon>Bacteria</taxon>
        <taxon>Bacillati</taxon>
        <taxon>Chloroflexota</taxon>
        <taxon>Caldilineae</taxon>
        <taxon>Caldilineales</taxon>
        <taxon>Caldilineaceae</taxon>
    </lineage>
</organism>
<dbReference type="AlphaFoldDB" id="A0A6B0YSW3"/>
<evidence type="ECO:0000313" key="2">
    <source>
        <dbReference type="EMBL" id="MXY93697.1"/>
    </source>
</evidence>
<proteinExistence type="predicted"/>
<dbReference type="EMBL" id="VXRG01000080">
    <property type="protein sequence ID" value="MXY93697.1"/>
    <property type="molecule type" value="Genomic_DNA"/>
</dbReference>
<sequence length="174" mass="19069">MGPQQQPETVLGQSANLGKAIMLSLGLIVLLAFGVYFNYVQGKLRDASAANASSSEPTVTPVPTLTFAEWKGEAETISYDTLLDQADQNEGKTVYFRGQIGHIASETETYVEMWVYVSGDESAGNYDEDQIVLHYRDMTETVQVDDVINFVAVMDGIDSVHLVPELTVQALEVE</sequence>
<accession>A0A6B0YSW3</accession>
<keyword evidence="1" id="KW-1133">Transmembrane helix</keyword>
<protein>
    <submittedName>
        <fullName evidence="2">Uncharacterized protein</fullName>
    </submittedName>
</protein>
<keyword evidence="1" id="KW-0472">Membrane</keyword>
<evidence type="ECO:0000256" key="1">
    <source>
        <dbReference type="SAM" id="Phobius"/>
    </source>
</evidence>
<gene>
    <name evidence="2" type="ORF">F4Y42_09635</name>
</gene>